<reference evidence="1" key="1">
    <citation type="submission" date="2021-02" db="EMBL/GenBank/DDBJ databases">
        <authorList>
            <consortium name="DOE Joint Genome Institute"/>
            <person name="Ahrendt S."/>
            <person name="Looney B.P."/>
            <person name="Miyauchi S."/>
            <person name="Morin E."/>
            <person name="Drula E."/>
            <person name="Courty P.E."/>
            <person name="Chicoki N."/>
            <person name="Fauchery L."/>
            <person name="Kohler A."/>
            <person name="Kuo A."/>
            <person name="Labutti K."/>
            <person name="Pangilinan J."/>
            <person name="Lipzen A."/>
            <person name="Riley R."/>
            <person name="Andreopoulos W."/>
            <person name="He G."/>
            <person name="Johnson J."/>
            <person name="Barry K.W."/>
            <person name="Grigoriev I.V."/>
            <person name="Nagy L."/>
            <person name="Hibbett D."/>
            <person name="Henrissat B."/>
            <person name="Matheny P.B."/>
            <person name="Labbe J."/>
            <person name="Martin F."/>
        </authorList>
    </citation>
    <scope>NUCLEOTIDE SEQUENCE</scope>
    <source>
        <strain evidence="1">FP105234-sp</strain>
    </source>
</reference>
<evidence type="ECO:0000313" key="1">
    <source>
        <dbReference type="EMBL" id="KAI0046862.1"/>
    </source>
</evidence>
<evidence type="ECO:0000313" key="2">
    <source>
        <dbReference type="Proteomes" id="UP000814033"/>
    </source>
</evidence>
<comment type="caution">
    <text evidence="1">The sequence shown here is derived from an EMBL/GenBank/DDBJ whole genome shotgun (WGS) entry which is preliminary data.</text>
</comment>
<keyword evidence="2" id="KW-1185">Reference proteome</keyword>
<accession>A0ACB8RSJ5</accession>
<protein>
    <submittedName>
        <fullName evidence="1">Uncharacterized protein</fullName>
    </submittedName>
</protein>
<gene>
    <name evidence="1" type="ORF">FA95DRAFT_1666742</name>
</gene>
<dbReference type="Proteomes" id="UP000814033">
    <property type="component" value="Unassembled WGS sequence"/>
</dbReference>
<name>A0ACB8RSJ5_9AGAM</name>
<sequence length="460" mass="52147">MPPPLPFELQEHIIRYIYILSQTHNIDYCTLYACALVCKDWVAPAQRLLFRRIVRTNIRHRRTDIHWLHRAAPLLLRAITSNPHLGTYVKILTIGSVHYLPGDTDEHLGLPLLRCCPHIESLRILGHKADHLQELRAPDLRPSVLVFGSFVMGHTVHGVLEALPSVRHMVMENGGGIALPPASQLLSIQNRSNFDVRELSQEISFDELDLDSLTFTKNMSLNVEHTIARNLRALTTWTTPSSHTLKHLVALESLIILTLTSFPITLPLPPTLRHFGFHGSPQFLNDRMAQALKDLGASLSESAPCNLRVVSVSRLSHPIIRRTLEESMQIARPIRYQPGLNVVPDMAQAMWEHISRNPLGPVAIYGQFLQRGEWLQYTVPRDPIRARSYHSTDAQRADARPALQHAANLQIREAVNLEHGRRKRKRADLVGEVGIAPPLRTFKEGEMVYVRHQQKGRGLR</sequence>
<proteinExistence type="predicted"/>
<reference evidence="1" key="2">
    <citation type="journal article" date="2022" name="New Phytol.">
        <title>Evolutionary transition to the ectomycorrhizal habit in the genomes of a hyperdiverse lineage of mushroom-forming fungi.</title>
        <authorList>
            <person name="Looney B."/>
            <person name="Miyauchi S."/>
            <person name="Morin E."/>
            <person name="Drula E."/>
            <person name="Courty P.E."/>
            <person name="Kohler A."/>
            <person name="Kuo A."/>
            <person name="LaButti K."/>
            <person name="Pangilinan J."/>
            <person name="Lipzen A."/>
            <person name="Riley R."/>
            <person name="Andreopoulos W."/>
            <person name="He G."/>
            <person name="Johnson J."/>
            <person name="Nolan M."/>
            <person name="Tritt A."/>
            <person name="Barry K.W."/>
            <person name="Grigoriev I.V."/>
            <person name="Nagy L.G."/>
            <person name="Hibbett D."/>
            <person name="Henrissat B."/>
            <person name="Matheny P.B."/>
            <person name="Labbe J."/>
            <person name="Martin F.M."/>
        </authorList>
    </citation>
    <scope>NUCLEOTIDE SEQUENCE</scope>
    <source>
        <strain evidence="1">FP105234-sp</strain>
    </source>
</reference>
<dbReference type="EMBL" id="MU275916">
    <property type="protein sequence ID" value="KAI0046862.1"/>
    <property type="molecule type" value="Genomic_DNA"/>
</dbReference>
<organism evidence="1 2">
    <name type="scientific">Auriscalpium vulgare</name>
    <dbReference type="NCBI Taxonomy" id="40419"/>
    <lineage>
        <taxon>Eukaryota</taxon>
        <taxon>Fungi</taxon>
        <taxon>Dikarya</taxon>
        <taxon>Basidiomycota</taxon>
        <taxon>Agaricomycotina</taxon>
        <taxon>Agaricomycetes</taxon>
        <taxon>Russulales</taxon>
        <taxon>Auriscalpiaceae</taxon>
        <taxon>Auriscalpium</taxon>
    </lineage>
</organism>